<dbReference type="EMBL" id="QGHA01000002">
    <property type="protein sequence ID" value="PWK79345.1"/>
    <property type="molecule type" value="Genomic_DNA"/>
</dbReference>
<organism evidence="3 4">
    <name type="scientific">Mucilaginibacter oryzae</name>
    <dbReference type="NCBI Taxonomy" id="468058"/>
    <lineage>
        <taxon>Bacteria</taxon>
        <taxon>Pseudomonadati</taxon>
        <taxon>Bacteroidota</taxon>
        <taxon>Sphingobacteriia</taxon>
        <taxon>Sphingobacteriales</taxon>
        <taxon>Sphingobacteriaceae</taxon>
        <taxon>Mucilaginibacter</taxon>
    </lineage>
</organism>
<protein>
    <submittedName>
        <fullName evidence="3">Uncharacterized protein DUF3592</fullName>
    </submittedName>
</protein>
<dbReference type="InterPro" id="IPR021994">
    <property type="entry name" value="DUF3592"/>
</dbReference>
<feature type="domain" description="DUF3592" evidence="2">
    <location>
        <begin position="54"/>
        <end position="121"/>
    </location>
</feature>
<accession>A0A316HMB4</accession>
<gene>
    <name evidence="3" type="ORF">LX99_01802</name>
</gene>
<feature type="transmembrane region" description="Helical" evidence="1">
    <location>
        <begin position="18"/>
        <end position="38"/>
    </location>
</feature>
<comment type="caution">
    <text evidence="3">The sequence shown here is derived from an EMBL/GenBank/DDBJ whole genome shotgun (WGS) entry which is preliminary data.</text>
</comment>
<keyword evidence="1" id="KW-0472">Membrane</keyword>
<feature type="transmembrane region" description="Helical" evidence="1">
    <location>
        <begin position="126"/>
        <end position="146"/>
    </location>
</feature>
<evidence type="ECO:0000313" key="3">
    <source>
        <dbReference type="EMBL" id="PWK79345.1"/>
    </source>
</evidence>
<evidence type="ECO:0000259" key="2">
    <source>
        <dbReference type="Pfam" id="PF12158"/>
    </source>
</evidence>
<reference evidence="3 4" key="1">
    <citation type="submission" date="2018-05" db="EMBL/GenBank/DDBJ databases">
        <title>Genomic Encyclopedia of Archaeal and Bacterial Type Strains, Phase II (KMG-II): from individual species to whole genera.</title>
        <authorList>
            <person name="Goeker M."/>
        </authorList>
    </citation>
    <scope>NUCLEOTIDE SEQUENCE [LARGE SCALE GENOMIC DNA]</scope>
    <source>
        <strain evidence="3 4">DSM 19975</strain>
    </source>
</reference>
<name>A0A316HMB4_9SPHI</name>
<dbReference type="RefSeq" id="WP_109607526.1">
    <property type="nucleotide sequence ID" value="NZ_QGHA01000002.1"/>
</dbReference>
<evidence type="ECO:0000313" key="4">
    <source>
        <dbReference type="Proteomes" id="UP000245678"/>
    </source>
</evidence>
<dbReference type="AlphaFoldDB" id="A0A316HMB4"/>
<dbReference type="Proteomes" id="UP000245678">
    <property type="component" value="Unassembled WGS sequence"/>
</dbReference>
<dbReference type="Pfam" id="PF12158">
    <property type="entry name" value="DUF3592"/>
    <property type="match status" value="1"/>
</dbReference>
<keyword evidence="1" id="KW-0812">Transmembrane</keyword>
<evidence type="ECO:0000256" key="1">
    <source>
        <dbReference type="SAM" id="Phobius"/>
    </source>
</evidence>
<sequence>MITTILLSITRHTTYNPITTAVVTGIIGAGLTIAGVVLRYRRMRLLKTGIKVEGIVFSIEYEPGSQGYSGQYYPVIRYVANNGEWITKKYTLGSNPSTFKEGESVTVFYDPENPSTFMLNDKLSKIVPWLVLILGIVSTGGGLFIIL</sequence>
<keyword evidence="1" id="KW-1133">Transmembrane helix</keyword>
<keyword evidence="4" id="KW-1185">Reference proteome</keyword>
<proteinExistence type="predicted"/>